<keyword evidence="3" id="KW-1185">Reference proteome</keyword>
<evidence type="ECO:0000313" key="3">
    <source>
        <dbReference type="Proteomes" id="UP000730482"/>
    </source>
</evidence>
<organism evidence="2 3">
    <name type="scientific">Catenulispora pinistramenti</name>
    <dbReference type="NCBI Taxonomy" id="2705254"/>
    <lineage>
        <taxon>Bacteria</taxon>
        <taxon>Bacillati</taxon>
        <taxon>Actinomycetota</taxon>
        <taxon>Actinomycetes</taxon>
        <taxon>Catenulisporales</taxon>
        <taxon>Catenulisporaceae</taxon>
        <taxon>Catenulispora</taxon>
    </lineage>
</organism>
<proteinExistence type="predicted"/>
<feature type="domain" description="Helix-turn-helix" evidence="1">
    <location>
        <begin position="19"/>
        <end position="69"/>
    </location>
</feature>
<dbReference type="InterPro" id="IPR009061">
    <property type="entry name" value="DNA-bd_dom_put_sf"/>
</dbReference>
<name>A0ABS5KJ89_9ACTN</name>
<dbReference type="Pfam" id="PF12728">
    <property type="entry name" value="HTH_17"/>
    <property type="match status" value="1"/>
</dbReference>
<dbReference type="Proteomes" id="UP000730482">
    <property type="component" value="Unassembled WGS sequence"/>
</dbReference>
<dbReference type="RefSeq" id="WP_212007202.1">
    <property type="nucleotide sequence ID" value="NZ_JAAFYZ010000003.1"/>
</dbReference>
<comment type="caution">
    <text evidence="2">The sequence shown here is derived from an EMBL/GenBank/DDBJ whole genome shotgun (WGS) entry which is preliminary data.</text>
</comment>
<dbReference type="SUPFAM" id="SSF46955">
    <property type="entry name" value="Putative DNA-binding domain"/>
    <property type="match status" value="1"/>
</dbReference>
<evidence type="ECO:0000313" key="2">
    <source>
        <dbReference type="EMBL" id="MBS2545539.1"/>
    </source>
</evidence>
<evidence type="ECO:0000259" key="1">
    <source>
        <dbReference type="Pfam" id="PF12728"/>
    </source>
</evidence>
<sequence>MPPRHVPVRKPRSSADDPLLSIPQVIAELGISRATFYRWRSLRKGPTGLRLPNGSIRVRRSDLDAFLATCEEPRH</sequence>
<dbReference type="InterPro" id="IPR041657">
    <property type="entry name" value="HTH_17"/>
</dbReference>
<gene>
    <name evidence="2" type="ORF">KGQ19_01515</name>
</gene>
<reference evidence="2 3" key="1">
    <citation type="submission" date="2020-02" db="EMBL/GenBank/DDBJ databases">
        <title>Acidophilic actinobacteria isolated from forest soil.</title>
        <authorList>
            <person name="Golinska P."/>
        </authorList>
    </citation>
    <scope>NUCLEOTIDE SEQUENCE [LARGE SCALE GENOMIC DNA]</scope>
    <source>
        <strain evidence="2 3">NL8</strain>
    </source>
</reference>
<accession>A0ABS5KJ89</accession>
<dbReference type="EMBL" id="JAAFYZ010000003">
    <property type="protein sequence ID" value="MBS2545539.1"/>
    <property type="molecule type" value="Genomic_DNA"/>
</dbReference>
<protein>
    <submittedName>
        <fullName evidence="2">Helix-turn-helix domain-containing protein</fullName>
    </submittedName>
</protein>